<dbReference type="PANTHER" id="PTHR13847:SF289">
    <property type="entry name" value="GLYCINE OXIDASE"/>
    <property type="match status" value="1"/>
</dbReference>
<dbReference type="Gene3D" id="3.50.50.60">
    <property type="entry name" value="FAD/NAD(P)-binding domain"/>
    <property type="match status" value="1"/>
</dbReference>
<reference evidence="7 8" key="1">
    <citation type="submission" date="2013-02" db="EMBL/GenBank/DDBJ databases">
        <title>The complete genome sequence of Corynebacterium vitaeruminis DSM 20294.</title>
        <authorList>
            <person name="Ruckert C."/>
            <person name="Albersmeier A."/>
            <person name="Kalinowski J."/>
        </authorList>
    </citation>
    <scope>NUCLEOTIDE SEQUENCE [LARGE SCALE GENOMIC DNA]</scope>
    <source>
        <strain evidence="8">ATCC 10234</strain>
    </source>
</reference>
<dbReference type="Proteomes" id="UP000019222">
    <property type="component" value="Chromosome"/>
</dbReference>
<evidence type="ECO:0000256" key="2">
    <source>
        <dbReference type="ARBA" id="ARBA00022977"/>
    </source>
</evidence>
<proteinExistence type="predicted"/>
<dbReference type="SUPFAM" id="SSF51905">
    <property type="entry name" value="FAD/NAD(P)-binding domain"/>
    <property type="match status" value="1"/>
</dbReference>
<dbReference type="eggNOG" id="COG0665">
    <property type="taxonomic scope" value="Bacteria"/>
</dbReference>
<comment type="pathway">
    <text evidence="1">Cofactor biosynthesis; thiamine diphosphate biosynthesis.</text>
</comment>
<comment type="catalytic activity">
    <reaction evidence="4">
        <text>glycine + O2 + H2O = glyoxylate + H2O2 + NH4(+)</text>
        <dbReference type="Rhea" id="RHEA:11532"/>
        <dbReference type="ChEBI" id="CHEBI:15377"/>
        <dbReference type="ChEBI" id="CHEBI:15379"/>
        <dbReference type="ChEBI" id="CHEBI:16240"/>
        <dbReference type="ChEBI" id="CHEBI:28938"/>
        <dbReference type="ChEBI" id="CHEBI:36655"/>
        <dbReference type="ChEBI" id="CHEBI:57305"/>
        <dbReference type="EC" id="1.4.3.19"/>
    </reaction>
</comment>
<dbReference type="GO" id="GO:0043799">
    <property type="term" value="F:glycine oxidase activity"/>
    <property type="evidence" value="ECO:0007669"/>
    <property type="project" value="UniProtKB-EC"/>
</dbReference>
<feature type="domain" description="FAD dependent oxidoreductase" evidence="6">
    <location>
        <begin position="10"/>
        <end position="356"/>
    </location>
</feature>
<dbReference type="GO" id="GO:0009229">
    <property type="term" value="P:thiamine diphosphate biosynthetic process"/>
    <property type="evidence" value="ECO:0007669"/>
    <property type="project" value="UniProtKB-UniPathway"/>
</dbReference>
<evidence type="ECO:0000256" key="3">
    <source>
        <dbReference type="ARBA" id="ARBA00023002"/>
    </source>
</evidence>
<dbReference type="KEGG" id="cvt:B843_08480"/>
<keyword evidence="8" id="KW-1185">Reference proteome</keyword>
<dbReference type="InterPro" id="IPR012727">
    <property type="entry name" value="Gly_oxidase_ThiO"/>
</dbReference>
<evidence type="ECO:0000313" key="7">
    <source>
        <dbReference type="EMBL" id="AHI23081.1"/>
    </source>
</evidence>
<protein>
    <recommendedName>
        <fullName evidence="5">glycine oxidase</fullName>
        <ecNumber evidence="5">1.4.3.19</ecNumber>
    </recommendedName>
</protein>
<keyword evidence="3" id="KW-0560">Oxidoreductase</keyword>
<organism evidence="7 8">
    <name type="scientific">Corynebacterium vitaeruminis DSM 20294</name>
    <dbReference type="NCBI Taxonomy" id="1224164"/>
    <lineage>
        <taxon>Bacteria</taxon>
        <taxon>Bacillati</taxon>
        <taxon>Actinomycetota</taxon>
        <taxon>Actinomycetes</taxon>
        <taxon>Mycobacteriales</taxon>
        <taxon>Corynebacteriaceae</taxon>
        <taxon>Corynebacterium</taxon>
    </lineage>
</organism>
<dbReference type="InterPro" id="IPR036188">
    <property type="entry name" value="FAD/NAD-bd_sf"/>
</dbReference>
<evidence type="ECO:0000256" key="4">
    <source>
        <dbReference type="ARBA" id="ARBA00049872"/>
    </source>
</evidence>
<name>W5Y1G3_9CORY</name>
<dbReference type="EC" id="1.4.3.19" evidence="5"/>
<dbReference type="AlphaFoldDB" id="W5Y1G3"/>
<dbReference type="SUPFAM" id="SSF54373">
    <property type="entry name" value="FAD-linked reductases, C-terminal domain"/>
    <property type="match status" value="1"/>
</dbReference>
<evidence type="ECO:0000313" key="8">
    <source>
        <dbReference type="Proteomes" id="UP000019222"/>
    </source>
</evidence>
<evidence type="ECO:0000259" key="6">
    <source>
        <dbReference type="Pfam" id="PF01266"/>
    </source>
</evidence>
<dbReference type="Gene3D" id="3.30.9.10">
    <property type="entry name" value="D-Amino Acid Oxidase, subunit A, domain 2"/>
    <property type="match status" value="1"/>
</dbReference>
<dbReference type="InterPro" id="IPR006076">
    <property type="entry name" value="FAD-dep_OxRdtase"/>
</dbReference>
<dbReference type="UniPathway" id="UPA00060"/>
<dbReference type="NCBIfam" id="TIGR02352">
    <property type="entry name" value="thiamin_ThiO"/>
    <property type="match status" value="1"/>
</dbReference>
<dbReference type="EMBL" id="CP004353">
    <property type="protein sequence ID" value="AHI23081.1"/>
    <property type="molecule type" value="Genomic_DNA"/>
</dbReference>
<dbReference type="HOGENOM" id="CLU_007884_4_5_11"/>
<dbReference type="GO" id="GO:0009228">
    <property type="term" value="P:thiamine biosynthetic process"/>
    <property type="evidence" value="ECO:0007669"/>
    <property type="project" value="UniProtKB-KW"/>
</dbReference>
<dbReference type="STRING" id="1224164.B843_08480"/>
<keyword evidence="2" id="KW-0784">Thiamine biosynthesis</keyword>
<dbReference type="Pfam" id="PF01266">
    <property type="entry name" value="DAO"/>
    <property type="match status" value="1"/>
</dbReference>
<dbReference type="PATRIC" id="fig|1224164.3.peg.1711"/>
<gene>
    <name evidence="7" type="ORF">B843_08480</name>
</gene>
<dbReference type="GO" id="GO:0005737">
    <property type="term" value="C:cytoplasm"/>
    <property type="evidence" value="ECO:0007669"/>
    <property type="project" value="TreeGrafter"/>
</dbReference>
<accession>W5Y1G3</accession>
<dbReference type="PANTHER" id="PTHR13847">
    <property type="entry name" value="SARCOSINE DEHYDROGENASE-RELATED"/>
    <property type="match status" value="1"/>
</dbReference>
<evidence type="ECO:0000256" key="1">
    <source>
        <dbReference type="ARBA" id="ARBA00004948"/>
    </source>
</evidence>
<evidence type="ECO:0000256" key="5">
    <source>
        <dbReference type="ARBA" id="ARBA00050018"/>
    </source>
</evidence>
<dbReference type="GO" id="GO:0050660">
    <property type="term" value="F:flavin adenine dinucleotide binding"/>
    <property type="evidence" value="ECO:0007669"/>
    <property type="project" value="InterPro"/>
</dbReference>
<sequence>MAPTATTPTVYVIGAGMVGLVTAFELANAGHAVTVIDPEPASGATHHAGGMLAPAAEVVYRQDPLFPLMLAAAGWHEEIFPAVAAHTGRTLGHRTEGTLVVAGDKADAAHLAELTDYQDAHGMSVERLTVREARRLEPALSPRIAGAVSLPGDTQVFPRMYAEALIDACRDLGVRFHAGTVESVTDEAIALRGGEAIDLVDGDQVVLACGLGAARIGGWFTGANPLRLRPVYGDILRVKAPETGEIVTRVVRGFVEDRPVYVIPRVDGTIAIGATSREDDHPGPLVGGVHQLLRDAIRLVPALEECEFLEATCGARPGTPDDLPYLGRISPRIIVSTGYFRHGILLSAFGARVTRELVEGRAPGIDISACDPLRHGA</sequence>